<dbReference type="eggNOG" id="KOG2683">
    <property type="taxonomic scope" value="Eukaryota"/>
</dbReference>
<keyword evidence="6" id="KW-1185">Reference proteome</keyword>
<dbReference type="OMA" id="RRHYWAR"/>
<dbReference type="Gene3D" id="3.30.1600.10">
    <property type="entry name" value="SIR2/SIRT2 'Small Domain"/>
    <property type="match status" value="1"/>
</dbReference>
<dbReference type="InterPro" id="IPR029035">
    <property type="entry name" value="DHS-like_NAD/FAD-binding_dom"/>
</dbReference>
<dbReference type="EMBL" id="CAEY01001062">
    <property type="status" value="NOT_ANNOTATED_CDS"/>
    <property type="molecule type" value="Genomic_DNA"/>
</dbReference>
<dbReference type="OrthoDB" id="424302at2759"/>
<evidence type="ECO:0000256" key="3">
    <source>
        <dbReference type="PROSITE-ProRule" id="PRU00236"/>
    </source>
</evidence>
<keyword evidence="1" id="KW-0808">Transferase</keyword>
<dbReference type="PROSITE" id="PS50305">
    <property type="entry name" value="SIRTUIN"/>
    <property type="match status" value="1"/>
</dbReference>
<dbReference type="EnsemblMetazoa" id="tetur37g01210.1">
    <property type="protein sequence ID" value="tetur37g01210.1"/>
    <property type="gene ID" value="tetur37g01210"/>
</dbReference>
<reference evidence="5" key="2">
    <citation type="submission" date="2015-06" db="UniProtKB">
        <authorList>
            <consortium name="EnsemblMetazoa"/>
        </authorList>
    </citation>
    <scope>IDENTIFICATION</scope>
</reference>
<feature type="binding site" evidence="3">
    <location>
        <position position="232"/>
    </location>
    <ligand>
        <name>Zn(2+)</name>
        <dbReference type="ChEBI" id="CHEBI:29105"/>
    </ligand>
</feature>
<name>T1L486_TETUR</name>
<dbReference type="NCBIfam" id="NF003738">
    <property type="entry name" value="PRK05333.1"/>
    <property type="match status" value="1"/>
</dbReference>
<feature type="binding site" evidence="3">
    <location>
        <position position="235"/>
    </location>
    <ligand>
        <name>Zn(2+)</name>
        <dbReference type="ChEBI" id="CHEBI:29105"/>
    </ligand>
</feature>
<protein>
    <recommendedName>
        <fullName evidence="4">Deacetylase sirtuin-type domain-containing protein</fullName>
    </recommendedName>
</protein>
<feature type="active site" description="Proton acceptor" evidence="3">
    <location>
        <position position="164"/>
    </location>
</feature>
<dbReference type="GO" id="GO:0046872">
    <property type="term" value="F:metal ion binding"/>
    <property type="evidence" value="ECO:0007669"/>
    <property type="project" value="UniProtKB-KW"/>
</dbReference>
<feature type="binding site" evidence="3">
    <location>
        <position position="180"/>
    </location>
    <ligand>
        <name>Zn(2+)</name>
        <dbReference type="ChEBI" id="CHEBI:29105"/>
    </ligand>
</feature>
<dbReference type="HOGENOM" id="CLU_023643_3_2_1"/>
<dbReference type="Gene3D" id="3.40.50.1220">
    <property type="entry name" value="TPP-binding domain"/>
    <property type="match status" value="1"/>
</dbReference>
<organism evidence="5 6">
    <name type="scientific">Tetranychus urticae</name>
    <name type="common">Two-spotted spider mite</name>
    <dbReference type="NCBI Taxonomy" id="32264"/>
    <lineage>
        <taxon>Eukaryota</taxon>
        <taxon>Metazoa</taxon>
        <taxon>Ecdysozoa</taxon>
        <taxon>Arthropoda</taxon>
        <taxon>Chelicerata</taxon>
        <taxon>Arachnida</taxon>
        <taxon>Acari</taxon>
        <taxon>Acariformes</taxon>
        <taxon>Trombidiformes</taxon>
        <taxon>Prostigmata</taxon>
        <taxon>Eleutherengona</taxon>
        <taxon>Raphignathae</taxon>
        <taxon>Tetranychoidea</taxon>
        <taxon>Tetranychidae</taxon>
        <taxon>Tetranychus</taxon>
    </lineage>
</organism>
<gene>
    <name evidence="5" type="primary">107370104</name>
</gene>
<evidence type="ECO:0000259" key="4">
    <source>
        <dbReference type="PROSITE" id="PS50305"/>
    </source>
</evidence>
<dbReference type="GO" id="GO:0005759">
    <property type="term" value="C:mitochondrial matrix"/>
    <property type="evidence" value="ECO:0007669"/>
    <property type="project" value="TreeGrafter"/>
</dbReference>
<dbReference type="InterPro" id="IPR026590">
    <property type="entry name" value="Ssirtuin_cat_dom"/>
</dbReference>
<evidence type="ECO:0000313" key="6">
    <source>
        <dbReference type="Proteomes" id="UP000015104"/>
    </source>
</evidence>
<feature type="binding site" evidence="3">
    <location>
        <position position="172"/>
    </location>
    <ligand>
        <name>Zn(2+)</name>
        <dbReference type="ChEBI" id="CHEBI:29105"/>
    </ligand>
</feature>
<sequence>MSPGCWNLSTHLSRITSRRLSSLIGSFEPSYNPNFVPEHSPVEPDDIRLLTQFMKSHSNIIVITGAGISTESGVPDYRSEKVGLYARNNHKPIQYQEFLSSQAVRLRYWARNFIGFDNFSKIRPNNAHYILSKWERQEKIKWIVTQNVDQLHQKAGSLKVTELHGSGFTVKCLNSRNSQCDFTISRHIFQEVLHQYNPQLVDVKLDDLRTVRPDGDVDLDARFVENFKVPRCPKCLGILKPDIIFFGDTVPKDRVEYIYQKMDKCDALLVIGSSLQVYSAYRYIIAASEKSLPIMLINIGASRADNLKNVTIVRKRAGQLLPLIEISS</sequence>
<dbReference type="SUPFAM" id="SSF52467">
    <property type="entry name" value="DHS-like NAD/FAD-binding domain"/>
    <property type="match status" value="1"/>
</dbReference>
<keyword evidence="3" id="KW-0479">Metal-binding</keyword>
<evidence type="ECO:0000313" key="5">
    <source>
        <dbReference type="EnsemblMetazoa" id="tetur37g01210.1"/>
    </source>
</evidence>
<dbReference type="PANTHER" id="PTHR11085">
    <property type="entry name" value="NAD-DEPENDENT PROTEIN DEACYLASE SIRTUIN-5, MITOCHONDRIAL-RELATED"/>
    <property type="match status" value="1"/>
</dbReference>
<dbReference type="InterPro" id="IPR026591">
    <property type="entry name" value="Sirtuin_cat_small_dom_sf"/>
</dbReference>
<dbReference type="KEGG" id="tut:107370104"/>
<dbReference type="InterPro" id="IPR003000">
    <property type="entry name" value="Sirtuin"/>
</dbReference>
<dbReference type="STRING" id="32264.T1L486"/>
<evidence type="ECO:0000256" key="1">
    <source>
        <dbReference type="ARBA" id="ARBA00022679"/>
    </source>
</evidence>
<dbReference type="GO" id="GO:0070403">
    <property type="term" value="F:NAD+ binding"/>
    <property type="evidence" value="ECO:0007669"/>
    <property type="project" value="InterPro"/>
</dbReference>
<feature type="domain" description="Deacetylase sirtuin-type" evidence="4">
    <location>
        <begin position="40"/>
        <end position="328"/>
    </location>
</feature>
<dbReference type="SMR" id="T1L486"/>
<evidence type="ECO:0000256" key="2">
    <source>
        <dbReference type="ARBA" id="ARBA00023027"/>
    </source>
</evidence>
<dbReference type="InterPro" id="IPR050134">
    <property type="entry name" value="NAD-dep_sirtuin_deacylases"/>
</dbReference>
<dbReference type="Pfam" id="PF02146">
    <property type="entry name" value="SIR2"/>
    <property type="match status" value="1"/>
</dbReference>
<dbReference type="PANTHER" id="PTHR11085:SF10">
    <property type="entry name" value="NAD-DEPENDENT PROTEIN DEACYLASE SIRTUIN-5, MITOCHONDRIAL-RELATED"/>
    <property type="match status" value="1"/>
</dbReference>
<dbReference type="AlphaFoldDB" id="T1L486"/>
<reference evidence="6" key="1">
    <citation type="submission" date="2011-08" db="EMBL/GenBank/DDBJ databases">
        <authorList>
            <person name="Rombauts S."/>
        </authorList>
    </citation>
    <scope>NUCLEOTIDE SEQUENCE</scope>
    <source>
        <strain evidence="6">London</strain>
    </source>
</reference>
<dbReference type="GO" id="GO:0017136">
    <property type="term" value="F:histone deacetylase activity, NAD-dependent"/>
    <property type="evidence" value="ECO:0007669"/>
    <property type="project" value="TreeGrafter"/>
</dbReference>
<proteinExistence type="predicted"/>
<keyword evidence="3" id="KW-0862">Zinc</keyword>
<accession>T1L486</accession>
<dbReference type="Proteomes" id="UP000015104">
    <property type="component" value="Unassembled WGS sequence"/>
</dbReference>
<keyword evidence="2" id="KW-0520">NAD</keyword>